<organism evidence="2 3">
    <name type="scientific">Puccinia graminis f. sp. tritici</name>
    <dbReference type="NCBI Taxonomy" id="56615"/>
    <lineage>
        <taxon>Eukaryota</taxon>
        <taxon>Fungi</taxon>
        <taxon>Dikarya</taxon>
        <taxon>Basidiomycota</taxon>
        <taxon>Pucciniomycotina</taxon>
        <taxon>Pucciniomycetes</taxon>
        <taxon>Pucciniales</taxon>
        <taxon>Pucciniaceae</taxon>
        <taxon>Puccinia</taxon>
    </lineage>
</organism>
<dbReference type="EMBL" id="VDEP01000105">
    <property type="protein sequence ID" value="KAA1130967.1"/>
    <property type="molecule type" value="Genomic_DNA"/>
</dbReference>
<reference evidence="2 3" key="1">
    <citation type="submission" date="2019-05" db="EMBL/GenBank/DDBJ databases">
        <title>Emergence of the Ug99 lineage of the wheat stem rust pathogen through somatic hybridization.</title>
        <authorList>
            <person name="Li F."/>
            <person name="Upadhyaya N.M."/>
            <person name="Sperschneider J."/>
            <person name="Matny O."/>
            <person name="Nguyen-Phuc H."/>
            <person name="Mago R."/>
            <person name="Raley C."/>
            <person name="Miller M.E."/>
            <person name="Silverstein K.A.T."/>
            <person name="Henningsen E."/>
            <person name="Hirsch C.D."/>
            <person name="Visser B."/>
            <person name="Pretorius Z.A."/>
            <person name="Steffenson B.J."/>
            <person name="Schwessinger B."/>
            <person name="Dodds P.N."/>
            <person name="Figueroa M."/>
        </authorList>
    </citation>
    <scope>NUCLEOTIDE SEQUENCE [LARGE SCALE GENOMIC DNA]</scope>
    <source>
        <strain evidence="2 3">Ug99</strain>
    </source>
</reference>
<protein>
    <submittedName>
        <fullName evidence="2">Uncharacterized protein</fullName>
    </submittedName>
</protein>
<feature type="region of interest" description="Disordered" evidence="1">
    <location>
        <begin position="98"/>
        <end position="126"/>
    </location>
</feature>
<comment type="caution">
    <text evidence="2">The sequence shown here is derived from an EMBL/GenBank/DDBJ whole genome shotgun (WGS) entry which is preliminary data.</text>
</comment>
<proteinExistence type="predicted"/>
<sequence>MLPLWANINLGINLDDHYTQSNDVTDPIPGSVFIGDRIEMSANTVYRDQIVFSNPIPIYQMIGISWGDSIRAAWELGIGIAQADPRFPRSFRLPVLHIPTTPSLPTPPPPHRSSSPRLESDDRPPPLVASPINRWVGLGLEQTSPGLPHLSLKFPACPPSALSVLNLTTPPPPRRFIVHQTLGRTRTQSDTARPPPLVVPGPCPPLRRWILNLATPPSSLHPSNVGSYSDSNGHRPASATCRSRPALRFVGVLPEEPQPQPLLLLLESWARLGIRPRPLSFVSLVVQDS</sequence>
<gene>
    <name evidence="2" type="ORF">PGTUg99_017768</name>
</gene>
<name>A0A5B0RZH1_PUCGR</name>
<evidence type="ECO:0000256" key="1">
    <source>
        <dbReference type="SAM" id="MobiDB-lite"/>
    </source>
</evidence>
<feature type="compositionally biased region" description="Pro residues" evidence="1">
    <location>
        <begin position="102"/>
        <end position="111"/>
    </location>
</feature>
<dbReference type="Proteomes" id="UP000325313">
    <property type="component" value="Unassembled WGS sequence"/>
</dbReference>
<dbReference type="AlphaFoldDB" id="A0A5B0RZH1"/>
<evidence type="ECO:0000313" key="2">
    <source>
        <dbReference type="EMBL" id="KAA1130967.1"/>
    </source>
</evidence>
<evidence type="ECO:0000313" key="3">
    <source>
        <dbReference type="Proteomes" id="UP000325313"/>
    </source>
</evidence>
<accession>A0A5B0RZH1</accession>